<dbReference type="Pfam" id="PF07653">
    <property type="entry name" value="SH3_2"/>
    <property type="match status" value="1"/>
</dbReference>
<dbReference type="GO" id="GO:0005886">
    <property type="term" value="C:plasma membrane"/>
    <property type="evidence" value="ECO:0007669"/>
    <property type="project" value="TreeGrafter"/>
</dbReference>
<feature type="domain" description="SH3" evidence="4">
    <location>
        <begin position="378"/>
        <end position="447"/>
    </location>
</feature>
<dbReference type="Gene3D" id="2.30.42.10">
    <property type="match status" value="3"/>
</dbReference>
<feature type="domain" description="PDZ" evidence="6">
    <location>
        <begin position="286"/>
        <end position="347"/>
    </location>
</feature>
<evidence type="ECO:0000313" key="8">
    <source>
        <dbReference type="EMBL" id="CAF1131217.1"/>
    </source>
</evidence>
<dbReference type="PROSITE" id="PS50106">
    <property type="entry name" value="PDZ"/>
    <property type="match status" value="3"/>
</dbReference>
<dbReference type="Pfam" id="PF00595">
    <property type="entry name" value="PDZ"/>
    <property type="match status" value="2"/>
</dbReference>
<evidence type="ECO:0000259" key="7">
    <source>
        <dbReference type="PROSITE" id="PS51145"/>
    </source>
</evidence>
<feature type="compositionally biased region" description="Polar residues" evidence="3">
    <location>
        <begin position="769"/>
        <end position="785"/>
    </location>
</feature>
<dbReference type="SUPFAM" id="SSF50044">
    <property type="entry name" value="SH3-domain"/>
    <property type="match status" value="1"/>
</dbReference>
<feature type="compositionally biased region" description="Low complexity" evidence="3">
    <location>
        <begin position="997"/>
        <end position="1015"/>
    </location>
</feature>
<dbReference type="GO" id="GO:0050839">
    <property type="term" value="F:cell adhesion molecule binding"/>
    <property type="evidence" value="ECO:0007669"/>
    <property type="project" value="TreeGrafter"/>
</dbReference>
<dbReference type="SMART" id="SM00072">
    <property type="entry name" value="GuKc"/>
    <property type="match status" value="1"/>
</dbReference>
<evidence type="ECO:0000256" key="3">
    <source>
        <dbReference type="SAM" id="MobiDB-lite"/>
    </source>
</evidence>
<feature type="compositionally biased region" description="Polar residues" evidence="3">
    <location>
        <begin position="928"/>
        <end position="938"/>
    </location>
</feature>
<sequence length="1303" mass="148035">MPLIDNSNTNNNNNNNNRISLTDDETSDCIQVTLTRSPLHGFGIAISGGNHESKLIDLKRTNHSYYDDNQSLTVCEVIKNGPADGKLLPNDQIVNVNGHPVIHHMEHTALKLIRESTDFVNLIVRRRKHPVIVSDSEPPIKCILNKTRKDEKFGVILGCRYFIKKIHYPNNEMFTNLQEGDEVIKINETPVDRLTLQEAQKLIDKTKERLVLFVVPNKFHSENSTPFQNGANHHHHHHHHQQDTGPIIVQNRPVSTRKELQADYNQYVFERPIRQDFLRPITGTRYVSFFTDTSSIGIRLAGGDKHGLFICEVQPTSVAHKAGLLVADKIFSVNNIDFTTLTREEAVLCLMNMKTSQVNMIVANLRHEYEQLLADVGGDSFYIRAHFTYNTTNDEELSIRVNDIFHVTDTLYNGQVGSWVATKLNAPPTMTKVTGAIPNKTRAEQLASIAPSLEQLLKAKQPSFKRKLRSKFSDKRSRSVSSINHLKEDSTFAKALCWKPLTSSKFPAYERVVLKAVTIIRPVVLFGPLADIARDRLIKDYPERFELPRIEMHSPTKARANVIKLQSIKNVIQRNRHCLLDVTPTAVEQLNYAQCYPIVIYFKALDRRQIKQIRQEYGKLYQKSSRRLFESSERLEFLYSYLFTSTIKLDSTTNWYKILKSQIEMQQEQSIWMSDDRPADKDLPNSDEYFISTRQSYSDDNTTRDESSPDSEMNNAHRRKGNNYLQRVASDPVVFPRDKIQSYSTDSHPDFDDEEEDDDEEGEEDDNSAYMQNSSMSLPNRSHSVTEIPALNGEKHRRRSEIVHSNSTAENSNYYKKSSSYIKPINENSNNHFQSIVDNNEELFRTDKYNNNENPSRIYPSASNGHLIYRTESISHVEHDDIYRLQRLYRTDDQDKYKTHYDNEHFLNTQSTVKLLQAPLMKSQTHELNGSATNTLNGKPNRIPSRRPLIAPKLRTANPNERLSSSDSGGSLQHNINKNPTHKSTMTSMNGYATWNRPLSSSSSRPTILPSSSNGHHSHTNTLDPSHRITRCTSMDTVRRNEQIQSINPHEKLRAELSLKQKMSANKKPNQTSLGNSIPRENSRSELYPQIIPNVYYESTNDRRHYQNGDFSLQKPRVYTHDDPTLLMQQQLNAHSSSSTSSSLSVKDKSIKEMNEARSYSSQDPCDVIGGARGVLGYYGGKLVCPLTGVSISVPIGAIPEGVQQEIYFQVCQDGTNIPTFNAKQGERLLSPIVMCGPHGVQFLKPVELILPHCAGTDAQQLALMLHGANQNGSPNHQPDKSATLNGINHVTSSNVSILVDHF</sequence>
<evidence type="ECO:0000256" key="2">
    <source>
        <dbReference type="PROSITE-ProRule" id="PRU00192"/>
    </source>
</evidence>
<dbReference type="PANTHER" id="PTHR13865">
    <property type="entry name" value="TIGHT JUNCTION PROTEIN"/>
    <property type="match status" value="1"/>
</dbReference>
<dbReference type="Gene3D" id="2.30.30.40">
    <property type="entry name" value="SH3 Domains"/>
    <property type="match status" value="1"/>
</dbReference>
<dbReference type="Pfam" id="PF00791">
    <property type="entry name" value="ZU5"/>
    <property type="match status" value="1"/>
</dbReference>
<dbReference type="PROSITE" id="PS50002">
    <property type="entry name" value="SH3"/>
    <property type="match status" value="1"/>
</dbReference>
<feature type="domain" description="Guanylate kinase-like" evidence="5">
    <location>
        <begin position="532"/>
        <end position="664"/>
    </location>
</feature>
<dbReference type="Pfam" id="PF00625">
    <property type="entry name" value="Guanylate_kin"/>
    <property type="match status" value="1"/>
</dbReference>
<dbReference type="PROSITE" id="PS50052">
    <property type="entry name" value="GUANYLATE_KINASE_2"/>
    <property type="match status" value="1"/>
</dbReference>
<dbReference type="EMBL" id="CAJNOJ010000109">
    <property type="protein sequence ID" value="CAF1131217.1"/>
    <property type="molecule type" value="Genomic_DNA"/>
</dbReference>
<dbReference type="SMART" id="SM00218">
    <property type="entry name" value="ZU5"/>
    <property type="match status" value="1"/>
</dbReference>
<dbReference type="Gene3D" id="2.60.220.30">
    <property type="match status" value="1"/>
</dbReference>
<reference evidence="8" key="1">
    <citation type="submission" date="2021-02" db="EMBL/GenBank/DDBJ databases">
        <authorList>
            <person name="Nowell W R."/>
        </authorList>
    </citation>
    <scope>NUCLEOTIDE SEQUENCE</scope>
</reference>
<gene>
    <name evidence="8" type="ORF">EDS130_LOCUS21591</name>
</gene>
<dbReference type="SUPFAM" id="SSF50156">
    <property type="entry name" value="PDZ domain-like"/>
    <property type="match status" value="3"/>
</dbReference>
<dbReference type="GO" id="GO:0098609">
    <property type="term" value="P:cell-cell adhesion"/>
    <property type="evidence" value="ECO:0007669"/>
    <property type="project" value="TreeGrafter"/>
</dbReference>
<feature type="domain" description="ZU5" evidence="7">
    <location>
        <begin position="1170"/>
        <end position="1303"/>
    </location>
</feature>
<feature type="region of interest" description="Disordered" evidence="3">
    <location>
        <begin position="691"/>
        <end position="811"/>
    </location>
</feature>
<dbReference type="InterPro" id="IPR036034">
    <property type="entry name" value="PDZ_sf"/>
</dbReference>
<evidence type="ECO:0000259" key="4">
    <source>
        <dbReference type="PROSITE" id="PS50002"/>
    </source>
</evidence>
<dbReference type="InterPro" id="IPR008144">
    <property type="entry name" value="Guanylate_kin-like_dom"/>
</dbReference>
<dbReference type="GO" id="GO:0045216">
    <property type="term" value="P:cell-cell junction organization"/>
    <property type="evidence" value="ECO:0007669"/>
    <property type="project" value="TreeGrafter"/>
</dbReference>
<protein>
    <submittedName>
        <fullName evidence="8">Uncharacterized protein</fullName>
    </submittedName>
</protein>
<name>A0A814REB2_ADIRI</name>
<dbReference type="GO" id="GO:0150105">
    <property type="term" value="P:protein localization to cell-cell junction"/>
    <property type="evidence" value="ECO:0007669"/>
    <property type="project" value="TreeGrafter"/>
</dbReference>
<dbReference type="OrthoDB" id="418634at2759"/>
<dbReference type="InterPro" id="IPR001478">
    <property type="entry name" value="PDZ"/>
</dbReference>
<comment type="caution">
    <text evidence="8">The sequence shown here is derived from an EMBL/GenBank/DDBJ whole genome shotgun (WGS) entry which is preliminary data.</text>
</comment>
<dbReference type="InterPro" id="IPR000906">
    <property type="entry name" value="ZU5_dom"/>
</dbReference>
<dbReference type="PROSITE" id="PS51145">
    <property type="entry name" value="ZU5"/>
    <property type="match status" value="1"/>
</dbReference>
<dbReference type="Proteomes" id="UP000663852">
    <property type="component" value="Unassembled WGS sequence"/>
</dbReference>
<organism evidence="8 9">
    <name type="scientific">Adineta ricciae</name>
    <name type="common">Rotifer</name>
    <dbReference type="NCBI Taxonomy" id="249248"/>
    <lineage>
        <taxon>Eukaryota</taxon>
        <taxon>Metazoa</taxon>
        <taxon>Spiralia</taxon>
        <taxon>Gnathifera</taxon>
        <taxon>Rotifera</taxon>
        <taxon>Eurotatoria</taxon>
        <taxon>Bdelloidea</taxon>
        <taxon>Adinetida</taxon>
        <taxon>Adinetidae</taxon>
        <taxon>Adineta</taxon>
    </lineage>
</organism>
<dbReference type="InterPro" id="IPR001452">
    <property type="entry name" value="SH3_domain"/>
</dbReference>
<evidence type="ECO:0000259" key="6">
    <source>
        <dbReference type="PROSITE" id="PS50106"/>
    </source>
</evidence>
<dbReference type="PANTHER" id="PTHR13865:SF28">
    <property type="entry name" value="POLYCHAETOID, ISOFORM O"/>
    <property type="match status" value="1"/>
</dbReference>
<evidence type="ECO:0000256" key="1">
    <source>
        <dbReference type="ARBA" id="ARBA00022443"/>
    </source>
</evidence>
<feature type="region of interest" description="Disordered" evidence="3">
    <location>
        <begin position="1"/>
        <end position="22"/>
    </location>
</feature>
<evidence type="ECO:0000313" key="9">
    <source>
        <dbReference type="Proteomes" id="UP000663852"/>
    </source>
</evidence>
<dbReference type="Gene3D" id="3.40.50.300">
    <property type="entry name" value="P-loop containing nucleotide triphosphate hydrolases"/>
    <property type="match status" value="1"/>
</dbReference>
<dbReference type="InterPro" id="IPR008145">
    <property type="entry name" value="GK/Ca_channel_bsu"/>
</dbReference>
<feature type="region of interest" description="Disordered" evidence="3">
    <location>
        <begin position="224"/>
        <end position="244"/>
    </location>
</feature>
<feature type="domain" description="PDZ" evidence="6">
    <location>
        <begin position="31"/>
        <end position="128"/>
    </location>
</feature>
<dbReference type="InterPro" id="IPR036028">
    <property type="entry name" value="SH3-like_dom_sf"/>
</dbReference>
<feature type="compositionally biased region" description="Acidic residues" evidence="3">
    <location>
        <begin position="751"/>
        <end position="767"/>
    </location>
</feature>
<dbReference type="InterPro" id="IPR027417">
    <property type="entry name" value="P-loop_NTPase"/>
</dbReference>
<accession>A0A814REB2</accession>
<dbReference type="GO" id="GO:0005923">
    <property type="term" value="C:bicellular tight junction"/>
    <property type="evidence" value="ECO:0007669"/>
    <property type="project" value="TreeGrafter"/>
</dbReference>
<feature type="region of interest" description="Disordered" evidence="3">
    <location>
        <begin position="928"/>
        <end position="1028"/>
    </location>
</feature>
<feature type="compositionally biased region" description="Low complexity" evidence="3">
    <location>
        <begin position="1"/>
        <end position="17"/>
    </location>
</feature>
<proteinExistence type="predicted"/>
<evidence type="ECO:0000259" key="5">
    <source>
        <dbReference type="PROSITE" id="PS50052"/>
    </source>
</evidence>
<feature type="domain" description="PDZ" evidence="6">
    <location>
        <begin position="141"/>
        <end position="218"/>
    </location>
</feature>
<keyword evidence="1 2" id="KW-0728">SH3 domain</keyword>
<dbReference type="SMART" id="SM00228">
    <property type="entry name" value="PDZ"/>
    <property type="match status" value="3"/>
</dbReference>
<dbReference type="SUPFAM" id="SSF52540">
    <property type="entry name" value="P-loop containing nucleoside triphosphate hydrolases"/>
    <property type="match status" value="1"/>
</dbReference>
<feature type="compositionally biased region" description="Polar residues" evidence="3">
    <location>
        <begin position="957"/>
        <end position="993"/>
    </location>
</feature>